<evidence type="ECO:0000256" key="3">
    <source>
        <dbReference type="ARBA" id="ARBA00022729"/>
    </source>
</evidence>
<organism evidence="10 11">
    <name type="scientific">Ceutorhynchus assimilis</name>
    <name type="common">cabbage seed weevil</name>
    <dbReference type="NCBI Taxonomy" id="467358"/>
    <lineage>
        <taxon>Eukaryota</taxon>
        <taxon>Metazoa</taxon>
        <taxon>Ecdysozoa</taxon>
        <taxon>Arthropoda</taxon>
        <taxon>Hexapoda</taxon>
        <taxon>Insecta</taxon>
        <taxon>Pterygota</taxon>
        <taxon>Neoptera</taxon>
        <taxon>Endopterygota</taxon>
        <taxon>Coleoptera</taxon>
        <taxon>Polyphaga</taxon>
        <taxon>Cucujiformia</taxon>
        <taxon>Curculionidae</taxon>
        <taxon>Ceutorhynchinae</taxon>
        <taxon>Ceutorhynchus</taxon>
    </lineage>
</organism>
<dbReference type="InterPro" id="IPR005123">
    <property type="entry name" value="Oxoglu/Fe-dep_dioxygenase_dom"/>
</dbReference>
<dbReference type="GO" id="GO:0005506">
    <property type="term" value="F:iron ion binding"/>
    <property type="evidence" value="ECO:0007669"/>
    <property type="project" value="InterPro"/>
</dbReference>
<evidence type="ECO:0000256" key="4">
    <source>
        <dbReference type="ARBA" id="ARBA00022964"/>
    </source>
</evidence>
<dbReference type="InterPro" id="IPR006620">
    <property type="entry name" value="Pro_4_hyd_alph"/>
</dbReference>
<proteinExistence type="predicted"/>
<feature type="region of interest" description="Disordered" evidence="7">
    <location>
        <begin position="138"/>
        <end position="225"/>
    </location>
</feature>
<dbReference type="PANTHER" id="PTHR10730">
    <property type="entry name" value="PROCOLLAGEN-LYSINE,2-OXOGLUTARATE 5-DIOXYGENASE/GLYCOSYLTRANSFERASE 25 FAMILY MEMBER"/>
    <property type="match status" value="1"/>
</dbReference>
<accession>A0A9N9MTK2</accession>
<dbReference type="SMART" id="SM00595">
    <property type="entry name" value="MADF"/>
    <property type="match status" value="1"/>
</dbReference>
<comment type="cofactor">
    <cofactor evidence="1">
        <name>L-ascorbate</name>
        <dbReference type="ChEBI" id="CHEBI:38290"/>
    </cofactor>
</comment>
<keyword evidence="2" id="KW-0479">Metal-binding</keyword>
<keyword evidence="3" id="KW-0732">Signal</keyword>
<evidence type="ECO:0000256" key="7">
    <source>
        <dbReference type="SAM" id="MobiDB-lite"/>
    </source>
</evidence>
<keyword evidence="5" id="KW-0560">Oxidoreductase</keyword>
<dbReference type="InterPro" id="IPR050757">
    <property type="entry name" value="Collagen_mod_GT25"/>
</dbReference>
<dbReference type="OrthoDB" id="69177at2759"/>
<dbReference type="Pfam" id="PF03171">
    <property type="entry name" value="2OG-FeII_Oxy"/>
    <property type="match status" value="1"/>
</dbReference>
<evidence type="ECO:0000256" key="5">
    <source>
        <dbReference type="ARBA" id="ARBA00023002"/>
    </source>
</evidence>
<dbReference type="Proteomes" id="UP001152799">
    <property type="component" value="Chromosome 7"/>
</dbReference>
<feature type="domain" description="MADF" evidence="8">
    <location>
        <begin position="55"/>
        <end position="141"/>
    </location>
</feature>
<dbReference type="InterPro" id="IPR044861">
    <property type="entry name" value="IPNS-like_FE2OG_OXY"/>
</dbReference>
<dbReference type="GO" id="GO:0031418">
    <property type="term" value="F:L-ascorbic acid binding"/>
    <property type="evidence" value="ECO:0007669"/>
    <property type="project" value="InterPro"/>
</dbReference>
<dbReference type="SMART" id="SM00702">
    <property type="entry name" value="P4Hc"/>
    <property type="match status" value="1"/>
</dbReference>
<dbReference type="AlphaFoldDB" id="A0A9N9MTK2"/>
<keyword evidence="6" id="KW-0408">Iron</keyword>
<evidence type="ECO:0000259" key="8">
    <source>
        <dbReference type="PROSITE" id="PS51029"/>
    </source>
</evidence>
<dbReference type="GO" id="GO:0008475">
    <property type="term" value="F:procollagen-lysine 5-dioxygenase activity"/>
    <property type="evidence" value="ECO:0007669"/>
    <property type="project" value="TreeGrafter"/>
</dbReference>
<evidence type="ECO:0000313" key="11">
    <source>
        <dbReference type="Proteomes" id="UP001152799"/>
    </source>
</evidence>
<dbReference type="PROSITE" id="PS51471">
    <property type="entry name" value="FE2OG_OXY"/>
    <property type="match status" value="1"/>
</dbReference>
<sequence length="578" mass="67468">MFAAMLHLIFLVWTCLRTRCRCFGFALLYFHYFQSNSVAILISIEMEWTEDSVLEFIEIYRGKEILWNNKHPRYFNKIQKNDAWEDVARSVGATIDECKKKISALQSALRREKSKIKKSMGTGTELFIWLQIDKETDESNDVDDDTALQDMNPDSEEPQKTNDIQEPDETEEHHEIQKPHGTQQSHETHELRVTQEPNESQQTPKTRIRVSNKERKPPQMTHSIPNKKRAVEKLDAAFEILTKASNKEPPQDPSECQIFGNLVAKKLSKYSNVAQTAVQEAIMNILFAADKGGLWNVPFINNAYLINSTLLKQYSKAQLTHNLPNIDSDMAFCRNLRELNVFMYVSNRVDFGHLINADTYDVTRTEPDMYQIFENEQDWEEAYIRPDYPETFNPDKKPLQPCPDVYWLPIVTKKFCKSLISMMESFGKWSSGRNEDERLQGGYEAVPTRDIHMNQVGWERHWLHFLQKYVRPLQEYIFTGYFHDPPNSLMNFVVRYRPDEQPSLRPHHDSSTYTINIALNEAGKDYQGGGCRFIRYNCSVTDTQMGWMLMHPGRLTHYHEGLRVTNGTRYIMISFVDP</sequence>
<evidence type="ECO:0000256" key="6">
    <source>
        <dbReference type="ARBA" id="ARBA00023004"/>
    </source>
</evidence>
<dbReference type="GO" id="GO:0005783">
    <property type="term" value="C:endoplasmic reticulum"/>
    <property type="evidence" value="ECO:0007669"/>
    <property type="project" value="TreeGrafter"/>
</dbReference>
<feature type="domain" description="Fe2OG dioxygenase" evidence="9">
    <location>
        <begin position="485"/>
        <end position="578"/>
    </location>
</feature>
<reference evidence="10" key="1">
    <citation type="submission" date="2022-01" db="EMBL/GenBank/DDBJ databases">
        <authorList>
            <person name="King R."/>
        </authorList>
    </citation>
    <scope>NUCLEOTIDE SEQUENCE</scope>
</reference>
<evidence type="ECO:0000259" key="9">
    <source>
        <dbReference type="PROSITE" id="PS51471"/>
    </source>
</evidence>
<keyword evidence="11" id="KW-1185">Reference proteome</keyword>
<gene>
    <name evidence="10" type="ORF">CEUTPL_LOCUS11662</name>
</gene>
<dbReference type="PROSITE" id="PS51029">
    <property type="entry name" value="MADF"/>
    <property type="match status" value="1"/>
</dbReference>
<protein>
    <submittedName>
        <fullName evidence="10">Uncharacterized protein</fullName>
    </submittedName>
</protein>
<dbReference type="Pfam" id="PF10545">
    <property type="entry name" value="MADF_DNA_bdg"/>
    <property type="match status" value="1"/>
</dbReference>
<dbReference type="Gene3D" id="2.60.120.620">
    <property type="entry name" value="q2cbj1_9rhob like domain"/>
    <property type="match status" value="1"/>
</dbReference>
<dbReference type="EMBL" id="OU892283">
    <property type="protein sequence ID" value="CAG9771224.1"/>
    <property type="molecule type" value="Genomic_DNA"/>
</dbReference>
<name>A0A9N9MTK2_9CUCU</name>
<keyword evidence="4" id="KW-0223">Dioxygenase</keyword>
<dbReference type="PANTHER" id="PTHR10730:SF45">
    <property type="entry name" value="PROCOLLAGEN-LYSINE,2-OXOGLUTARATE 5-DIOXYGENASE"/>
    <property type="match status" value="1"/>
</dbReference>
<evidence type="ECO:0000256" key="1">
    <source>
        <dbReference type="ARBA" id="ARBA00001961"/>
    </source>
</evidence>
<dbReference type="InterPro" id="IPR006578">
    <property type="entry name" value="MADF-dom"/>
</dbReference>
<evidence type="ECO:0000256" key="2">
    <source>
        <dbReference type="ARBA" id="ARBA00022723"/>
    </source>
</evidence>
<feature type="compositionally biased region" description="Polar residues" evidence="7">
    <location>
        <begin position="195"/>
        <end position="205"/>
    </location>
</feature>
<evidence type="ECO:0000313" key="10">
    <source>
        <dbReference type="EMBL" id="CAG9771224.1"/>
    </source>
</evidence>
<feature type="compositionally biased region" description="Acidic residues" evidence="7">
    <location>
        <begin position="138"/>
        <end position="147"/>
    </location>
</feature>